<accession>A0A1W6BXS0</accession>
<evidence type="ECO:0000313" key="3">
    <source>
        <dbReference type="Proteomes" id="UP000192902"/>
    </source>
</evidence>
<organism evidence="2 3">
    <name type="scientific">Campylobacter cuniculorum DSM 23162 = LMG 24588</name>
    <dbReference type="NCBI Taxonomy" id="1121267"/>
    <lineage>
        <taxon>Bacteria</taxon>
        <taxon>Pseudomonadati</taxon>
        <taxon>Campylobacterota</taxon>
        <taxon>Epsilonproteobacteria</taxon>
        <taxon>Campylobacterales</taxon>
        <taxon>Campylobacteraceae</taxon>
        <taxon>Campylobacter</taxon>
    </lineage>
</organism>
<proteinExistence type="predicted"/>
<dbReference type="EMBL" id="CP020867">
    <property type="protein sequence ID" value="ARJ56840.1"/>
    <property type="molecule type" value="Genomic_DNA"/>
</dbReference>
<evidence type="ECO:0000256" key="1">
    <source>
        <dbReference type="SAM" id="SignalP"/>
    </source>
</evidence>
<dbReference type="OrthoDB" id="5356192at2"/>
<evidence type="ECO:0008006" key="4">
    <source>
        <dbReference type="Google" id="ProtNLM"/>
    </source>
</evidence>
<feature type="chain" id="PRO_5010855107" description="Bacteriocin" evidence="1">
    <location>
        <begin position="22"/>
        <end position="201"/>
    </location>
</feature>
<feature type="signal peptide" evidence="1">
    <location>
        <begin position="1"/>
        <end position="21"/>
    </location>
</feature>
<reference evidence="2 3" key="1">
    <citation type="submission" date="2017-04" db="EMBL/GenBank/DDBJ databases">
        <title>Complete genome sequence of the Campylobacter cuniculorum type strain LMG24588.</title>
        <authorList>
            <person name="Miller W.G."/>
            <person name="Yee E."/>
            <person name="Revez J."/>
            <person name="Bono J.L."/>
            <person name="Rossi M."/>
        </authorList>
    </citation>
    <scope>NUCLEOTIDE SEQUENCE [LARGE SCALE GENOMIC DNA]</scope>
    <source>
        <strain evidence="2 3">LMG 24588</strain>
    </source>
</reference>
<dbReference type="STRING" id="1121267.CCUN_1248"/>
<dbReference type="eggNOG" id="ENOG5030TS6">
    <property type="taxonomic scope" value="Bacteria"/>
</dbReference>
<dbReference type="AlphaFoldDB" id="A0A1W6BXS0"/>
<name>A0A1W6BXS0_9BACT</name>
<dbReference type="KEGG" id="ccun:CCUN_1248"/>
<sequence length="201" mass="22248">MFKKLLSLAILNSLFISSALADDLLAKISNGAISDNSKGVKVLSLDEQKQVKGGYQVVFLHNGTQWNPADELYAIAKYTEGELQYMANYLQGNANAPQGLCGIDQTSCSNPSKNRFTAFLQVTQNSLSILPVYTVKRQVKVSDLGKPYVLFTYGVGAYDTQTQQMYKFNSSPMLNNNIIIKEMANKYKGQMESALGGWYAR</sequence>
<dbReference type="Proteomes" id="UP000192902">
    <property type="component" value="Chromosome"/>
</dbReference>
<keyword evidence="1" id="KW-0732">Signal</keyword>
<dbReference type="RefSeq" id="WP_027305403.1">
    <property type="nucleotide sequence ID" value="NZ_CP020867.1"/>
</dbReference>
<protein>
    <recommendedName>
        <fullName evidence="4">Bacteriocin</fullName>
    </recommendedName>
</protein>
<gene>
    <name evidence="2" type="ORF">CCUN_1248</name>
</gene>
<evidence type="ECO:0000313" key="2">
    <source>
        <dbReference type="EMBL" id="ARJ56840.1"/>
    </source>
</evidence>